<protein>
    <recommendedName>
        <fullName evidence="1">Putative Se/S carrier protein-like domain-containing protein</fullName>
    </recommendedName>
</protein>
<dbReference type="RefSeq" id="WP_035164014.1">
    <property type="nucleotide sequence ID" value="NZ_FQXO01000023.1"/>
</dbReference>
<keyword evidence="3" id="KW-1185">Reference proteome</keyword>
<name>A0A1M5TMS5_9FIRM</name>
<dbReference type="OrthoDB" id="3192849at2"/>
<evidence type="ECO:0000313" key="2">
    <source>
        <dbReference type="EMBL" id="SHH51979.1"/>
    </source>
</evidence>
<proteinExistence type="predicted"/>
<dbReference type="Proteomes" id="UP000183967">
    <property type="component" value="Unassembled WGS sequence"/>
</dbReference>
<evidence type="ECO:0000313" key="3">
    <source>
        <dbReference type="Proteomes" id="UP000183967"/>
    </source>
</evidence>
<dbReference type="Pfam" id="PF11823">
    <property type="entry name" value="Se_S_carrier"/>
    <property type="match status" value="1"/>
</dbReference>
<organism evidence="2 3">
    <name type="scientific">Caloranaerobacter azorensis DSM 13643</name>
    <dbReference type="NCBI Taxonomy" id="1121264"/>
    <lineage>
        <taxon>Bacteria</taxon>
        <taxon>Bacillati</taxon>
        <taxon>Bacillota</taxon>
        <taxon>Tissierellia</taxon>
        <taxon>Tissierellales</taxon>
        <taxon>Thermohalobacteraceae</taxon>
        <taxon>Caloranaerobacter</taxon>
    </lineage>
</organism>
<reference evidence="3" key="1">
    <citation type="submission" date="2016-11" db="EMBL/GenBank/DDBJ databases">
        <authorList>
            <person name="Varghese N."/>
            <person name="Submissions S."/>
        </authorList>
    </citation>
    <scope>NUCLEOTIDE SEQUENCE [LARGE SCALE GENOMIC DNA]</scope>
    <source>
        <strain evidence="3">DSM 13643</strain>
    </source>
</reference>
<dbReference type="AlphaFoldDB" id="A0A1M5TMS5"/>
<feature type="domain" description="Putative Se/S carrier protein-like" evidence="1">
    <location>
        <begin position="7"/>
        <end position="74"/>
    </location>
</feature>
<evidence type="ECO:0000259" key="1">
    <source>
        <dbReference type="Pfam" id="PF11823"/>
    </source>
</evidence>
<gene>
    <name evidence="2" type="ORF">SAMN02745135_01062</name>
</gene>
<accession>A0A1M5TMS5</accession>
<dbReference type="InterPro" id="IPR021778">
    <property type="entry name" value="Se/S_carrier-like"/>
</dbReference>
<dbReference type="EMBL" id="FQXO01000023">
    <property type="protein sequence ID" value="SHH51979.1"/>
    <property type="molecule type" value="Genomic_DNA"/>
</dbReference>
<sequence>MIKEVFCVAVFNSTNHAIQGEKILKNRNIEIKVIPTPREITASCGLSIKFDKKFLEEVLSCIQSRALNIKGIYEIMKQDGRRTVNKVY</sequence>